<evidence type="ECO:0000313" key="1">
    <source>
        <dbReference type="EMBL" id="DAE32206.1"/>
    </source>
</evidence>
<protein>
    <submittedName>
        <fullName evidence="1">Uncharacterized protein</fullName>
    </submittedName>
</protein>
<reference evidence="1" key="1">
    <citation type="journal article" date="2021" name="Proc. Natl. Acad. Sci. U.S.A.">
        <title>A Catalog of Tens of Thousands of Viruses from Human Metagenomes Reveals Hidden Associations with Chronic Diseases.</title>
        <authorList>
            <person name="Tisza M.J."/>
            <person name="Buck C.B."/>
        </authorList>
    </citation>
    <scope>NUCLEOTIDE SEQUENCE</scope>
    <source>
        <strain evidence="1">CtLpa4</strain>
    </source>
</reference>
<dbReference type="EMBL" id="BK059118">
    <property type="protein sequence ID" value="DAE32206.1"/>
    <property type="molecule type" value="Genomic_DNA"/>
</dbReference>
<organism evidence="1">
    <name type="scientific">virus sp. ctLpa4</name>
    <dbReference type="NCBI Taxonomy" id="2825814"/>
    <lineage>
        <taxon>Viruses</taxon>
    </lineage>
</organism>
<name>A0A8S5RLF3_9VIRU</name>
<proteinExistence type="predicted"/>
<accession>A0A8S5RLF3</accession>
<sequence>MFVLRVSCSVVTRITARMPGSRMRIRITRLRIRMRTSALSYTDTFCKAI</sequence>